<organism evidence="2 3">
    <name type="scientific">Dysosmobacter acutus</name>
    <dbReference type="NCBI Taxonomy" id="2841504"/>
    <lineage>
        <taxon>Bacteria</taxon>
        <taxon>Bacillati</taxon>
        <taxon>Bacillota</taxon>
        <taxon>Clostridia</taxon>
        <taxon>Eubacteriales</taxon>
        <taxon>Oscillospiraceae</taxon>
        <taxon>Dysosmobacter</taxon>
    </lineage>
</organism>
<sequence>MSNILVAYFSASGVTARAANALAEAADADLYEILPAVPYTDADLDWTNKKSRSSVEMNDPTARPALAGELPDLTWYDTIFLGFPIWWYTAPSIIKTFLEAGDFSGKKIALFATSGGSGLGHTDRDLQSVCPGAVIQNGKLLNGSQDVESLASWAKRT</sequence>
<dbReference type="PROSITE" id="PS50902">
    <property type="entry name" value="FLAVODOXIN_LIKE"/>
    <property type="match status" value="1"/>
</dbReference>
<keyword evidence="3" id="KW-1185">Reference proteome</keyword>
<evidence type="ECO:0000313" key="3">
    <source>
        <dbReference type="Proteomes" id="UP000787672"/>
    </source>
</evidence>
<dbReference type="Proteomes" id="UP000787672">
    <property type="component" value="Unassembled WGS sequence"/>
</dbReference>
<dbReference type="EMBL" id="JAHLQN010000001">
    <property type="protein sequence ID" value="MBU5626122.1"/>
    <property type="molecule type" value="Genomic_DNA"/>
</dbReference>
<evidence type="ECO:0000259" key="1">
    <source>
        <dbReference type="PROSITE" id="PS50902"/>
    </source>
</evidence>
<dbReference type="RefSeq" id="WP_216559105.1">
    <property type="nucleotide sequence ID" value="NZ_JAHLQN010000001.1"/>
</dbReference>
<reference evidence="2 3" key="1">
    <citation type="submission" date="2021-06" db="EMBL/GenBank/DDBJ databases">
        <authorList>
            <person name="Sun Q."/>
            <person name="Li D."/>
        </authorList>
    </citation>
    <scope>NUCLEOTIDE SEQUENCE [LARGE SCALE GENOMIC DNA]</scope>
    <source>
        <strain evidence="2 3">MSJ-2</strain>
    </source>
</reference>
<dbReference type="PANTHER" id="PTHR39201">
    <property type="entry name" value="EXPORTED PROTEIN-RELATED"/>
    <property type="match status" value="1"/>
</dbReference>
<name>A0ABS6F9B2_9FIRM</name>
<gene>
    <name evidence="2" type="ORF">KQI82_04195</name>
</gene>
<comment type="caution">
    <text evidence="2">The sequence shown here is derived from an EMBL/GenBank/DDBJ whole genome shotgun (WGS) entry which is preliminary data.</text>
</comment>
<dbReference type="Pfam" id="PF12682">
    <property type="entry name" value="Flavodoxin_4"/>
    <property type="match status" value="1"/>
</dbReference>
<dbReference type="InterPro" id="IPR008254">
    <property type="entry name" value="Flavodoxin/NO_synth"/>
</dbReference>
<protein>
    <submittedName>
        <fullName evidence="2">NAD(P)H-dependent oxidoreductase</fullName>
    </submittedName>
</protein>
<dbReference type="NCBIfam" id="NF005501">
    <property type="entry name" value="PRK07116.1"/>
    <property type="match status" value="1"/>
</dbReference>
<accession>A0ABS6F9B2</accession>
<feature type="domain" description="Flavodoxin-like" evidence="1">
    <location>
        <begin position="4"/>
        <end position="157"/>
    </location>
</feature>
<evidence type="ECO:0000313" key="2">
    <source>
        <dbReference type="EMBL" id="MBU5626122.1"/>
    </source>
</evidence>
<proteinExistence type="predicted"/>
<dbReference type="PANTHER" id="PTHR39201:SF1">
    <property type="entry name" value="FLAVODOXIN-LIKE DOMAIN-CONTAINING PROTEIN"/>
    <property type="match status" value="1"/>
</dbReference>